<dbReference type="InterPro" id="IPR004358">
    <property type="entry name" value="Sig_transdc_His_kin-like_C"/>
</dbReference>
<dbReference type="Gene3D" id="6.10.340.10">
    <property type="match status" value="1"/>
</dbReference>
<organism evidence="17 18">
    <name type="scientific">[Lactobacillus] rogosae</name>
    <dbReference type="NCBI Taxonomy" id="706562"/>
    <lineage>
        <taxon>Bacteria</taxon>
        <taxon>Bacillati</taxon>
        <taxon>Bacillota</taxon>
        <taxon>Clostridia</taxon>
        <taxon>Lachnospirales</taxon>
        <taxon>Lachnospiraceae</taxon>
        <taxon>Lachnospira</taxon>
    </lineage>
</organism>
<dbReference type="CDD" id="cd06225">
    <property type="entry name" value="HAMP"/>
    <property type="match status" value="1"/>
</dbReference>
<comment type="subcellular location">
    <subcellularLocation>
        <location evidence="2">Cell membrane</location>
        <topology evidence="2">Multi-pass membrane protein</topology>
    </subcellularLocation>
</comment>
<dbReference type="Pfam" id="PF00672">
    <property type="entry name" value="HAMP"/>
    <property type="match status" value="1"/>
</dbReference>
<comment type="catalytic activity">
    <reaction evidence="1">
        <text>ATP + protein L-histidine = ADP + protein N-phospho-L-histidine.</text>
        <dbReference type="EC" id="2.7.13.3"/>
    </reaction>
</comment>
<dbReference type="SUPFAM" id="SSF55874">
    <property type="entry name" value="ATPase domain of HSP90 chaperone/DNA topoisomerase II/histidine kinase"/>
    <property type="match status" value="1"/>
</dbReference>
<keyword evidence="18" id="KW-1185">Reference proteome</keyword>
<dbReference type="InterPro" id="IPR036890">
    <property type="entry name" value="HATPase_C_sf"/>
</dbReference>
<dbReference type="PANTHER" id="PTHR45528">
    <property type="entry name" value="SENSOR HISTIDINE KINASE CPXA"/>
    <property type="match status" value="1"/>
</dbReference>
<dbReference type="SMART" id="SM00387">
    <property type="entry name" value="HATPase_c"/>
    <property type="match status" value="1"/>
</dbReference>
<evidence type="ECO:0000256" key="5">
    <source>
        <dbReference type="ARBA" id="ARBA00022553"/>
    </source>
</evidence>
<keyword evidence="4" id="KW-1003">Cell membrane</keyword>
<evidence type="ECO:0000256" key="7">
    <source>
        <dbReference type="ARBA" id="ARBA00022692"/>
    </source>
</evidence>
<evidence type="ECO:0000256" key="9">
    <source>
        <dbReference type="ARBA" id="ARBA00022777"/>
    </source>
</evidence>
<reference evidence="17 18" key="1">
    <citation type="submission" date="2024-03" db="EMBL/GenBank/DDBJ databases">
        <title>Human intestinal bacterial collection.</title>
        <authorList>
            <person name="Pauvert C."/>
            <person name="Hitch T.C.A."/>
            <person name="Clavel T."/>
        </authorList>
    </citation>
    <scope>NUCLEOTIDE SEQUENCE [LARGE SCALE GENOMIC DNA]</scope>
    <source>
        <strain evidence="17 18">CLA-AA-H255</strain>
    </source>
</reference>
<keyword evidence="5" id="KW-0597">Phosphoprotein</keyword>
<evidence type="ECO:0000256" key="11">
    <source>
        <dbReference type="ARBA" id="ARBA00022989"/>
    </source>
</evidence>
<dbReference type="GO" id="GO:0016301">
    <property type="term" value="F:kinase activity"/>
    <property type="evidence" value="ECO:0007669"/>
    <property type="project" value="UniProtKB-KW"/>
</dbReference>
<keyword evidence="6" id="KW-0808">Transferase</keyword>
<comment type="caution">
    <text evidence="17">The sequence shown here is derived from an EMBL/GenBank/DDBJ whole genome shotgun (WGS) entry which is preliminary data.</text>
</comment>
<dbReference type="PANTHER" id="PTHR45528:SF1">
    <property type="entry name" value="SENSOR HISTIDINE KINASE CPXA"/>
    <property type="match status" value="1"/>
</dbReference>
<dbReference type="PROSITE" id="PS50885">
    <property type="entry name" value="HAMP"/>
    <property type="match status" value="1"/>
</dbReference>
<evidence type="ECO:0000259" key="15">
    <source>
        <dbReference type="PROSITE" id="PS50109"/>
    </source>
</evidence>
<evidence type="ECO:0000256" key="4">
    <source>
        <dbReference type="ARBA" id="ARBA00022475"/>
    </source>
</evidence>
<dbReference type="Pfam" id="PF02518">
    <property type="entry name" value="HATPase_c"/>
    <property type="match status" value="1"/>
</dbReference>
<dbReference type="SMART" id="SM00304">
    <property type="entry name" value="HAMP"/>
    <property type="match status" value="1"/>
</dbReference>
<dbReference type="InterPro" id="IPR003594">
    <property type="entry name" value="HATPase_dom"/>
</dbReference>
<dbReference type="InterPro" id="IPR005467">
    <property type="entry name" value="His_kinase_dom"/>
</dbReference>
<keyword evidence="10" id="KW-0067">ATP-binding</keyword>
<evidence type="ECO:0000256" key="14">
    <source>
        <dbReference type="SAM" id="Phobius"/>
    </source>
</evidence>
<keyword evidence="13 14" id="KW-0472">Membrane</keyword>
<keyword evidence="12" id="KW-0902">Two-component regulatory system</keyword>
<evidence type="ECO:0000256" key="10">
    <source>
        <dbReference type="ARBA" id="ARBA00022840"/>
    </source>
</evidence>
<dbReference type="EMBL" id="JBBMER010000010">
    <property type="protein sequence ID" value="MEQ2380581.1"/>
    <property type="molecule type" value="Genomic_DNA"/>
</dbReference>
<dbReference type="CDD" id="cd00075">
    <property type="entry name" value="HATPase"/>
    <property type="match status" value="1"/>
</dbReference>
<keyword evidence="9 17" id="KW-0418">Kinase</keyword>
<evidence type="ECO:0000256" key="13">
    <source>
        <dbReference type="ARBA" id="ARBA00023136"/>
    </source>
</evidence>
<dbReference type="SUPFAM" id="SSF47384">
    <property type="entry name" value="Homodimeric domain of signal transducing histidine kinase"/>
    <property type="match status" value="1"/>
</dbReference>
<dbReference type="RefSeq" id="WP_349153899.1">
    <property type="nucleotide sequence ID" value="NZ_JBBMER010000010.1"/>
</dbReference>
<accession>A0ABV1BXX0</accession>
<evidence type="ECO:0000256" key="1">
    <source>
        <dbReference type="ARBA" id="ARBA00000085"/>
    </source>
</evidence>
<keyword evidence="8" id="KW-0547">Nucleotide-binding</keyword>
<feature type="domain" description="Histidine kinase" evidence="15">
    <location>
        <begin position="273"/>
        <end position="494"/>
    </location>
</feature>
<feature type="transmembrane region" description="Helical" evidence="14">
    <location>
        <begin position="182"/>
        <end position="205"/>
    </location>
</feature>
<dbReference type="InterPro" id="IPR003661">
    <property type="entry name" value="HisK_dim/P_dom"/>
</dbReference>
<feature type="transmembrane region" description="Helical" evidence="14">
    <location>
        <begin position="6"/>
        <end position="30"/>
    </location>
</feature>
<dbReference type="InterPro" id="IPR050398">
    <property type="entry name" value="HssS/ArlS-like"/>
</dbReference>
<feature type="domain" description="HAMP" evidence="16">
    <location>
        <begin position="206"/>
        <end position="258"/>
    </location>
</feature>
<protein>
    <recommendedName>
        <fullName evidence="3">histidine kinase</fullName>
        <ecNumber evidence="3">2.7.13.3</ecNumber>
    </recommendedName>
</protein>
<evidence type="ECO:0000256" key="3">
    <source>
        <dbReference type="ARBA" id="ARBA00012438"/>
    </source>
</evidence>
<evidence type="ECO:0000313" key="17">
    <source>
        <dbReference type="EMBL" id="MEQ2380581.1"/>
    </source>
</evidence>
<evidence type="ECO:0000256" key="2">
    <source>
        <dbReference type="ARBA" id="ARBA00004651"/>
    </source>
</evidence>
<gene>
    <name evidence="17" type="ORF">WMO14_12005</name>
</gene>
<dbReference type="Gene3D" id="3.30.565.10">
    <property type="entry name" value="Histidine kinase-like ATPase, C-terminal domain"/>
    <property type="match status" value="1"/>
</dbReference>
<keyword evidence="7 14" id="KW-0812">Transmembrane</keyword>
<dbReference type="PROSITE" id="PS50109">
    <property type="entry name" value="HIS_KIN"/>
    <property type="match status" value="1"/>
</dbReference>
<keyword evidence="11 14" id="KW-1133">Transmembrane helix</keyword>
<dbReference type="CDD" id="cd00082">
    <property type="entry name" value="HisKA"/>
    <property type="match status" value="1"/>
</dbReference>
<evidence type="ECO:0000256" key="8">
    <source>
        <dbReference type="ARBA" id="ARBA00022741"/>
    </source>
</evidence>
<dbReference type="Pfam" id="PF00512">
    <property type="entry name" value="HisKA"/>
    <property type="match status" value="1"/>
</dbReference>
<name>A0ABV1BXX0_9FIRM</name>
<dbReference type="PRINTS" id="PR00344">
    <property type="entry name" value="BCTRLSENSOR"/>
</dbReference>
<dbReference type="InterPro" id="IPR036097">
    <property type="entry name" value="HisK_dim/P_sf"/>
</dbReference>
<proteinExistence type="predicted"/>
<sequence>MKLRDKLKISFCVMIVLPVIMLCVFVVGIFKMQSDSICKTYNVEGDTVLLYFYSPMTLFGSITDDVYEQVREQAETEPEKFNNRIYLEELNDTLKEKLSKLVVRKNNNVIYNSTGLSSTELINILPEYEIDGSNIVDVATYKGGSYHSLIKQVDFTDNFGNTYSVSILTSVKQSVPQIRHMIVELIVVIILILAITSLILNLWIYSSIIKPVNKLKLATDNIKEGNFDFEMPKVPDNEIGDVCKDFEEMRLILKKSSEDKLQSDKEEKELIRNISHDLKTPLTAIKGYVEGLRDGIADTPEKQAKYVKTIANKVNDMDKLIDELTIYSRLDANRVLYTFVKFDVSEYFDDCCDEIGTELDAAGIELNYRNHIKEPVIIAADPEQLKRVINNIISNSVKYMAEGRKGKIDIDLYDESDYVHIIIADNGKGIAGKDVSHIFERFYRTDESRNSKQGGSGIGLAIVKKIVEDHKGKIWAESVEGEGTTMHLNLLKYNVQNPQPKE</sequence>
<dbReference type="EC" id="2.7.13.3" evidence="3"/>
<dbReference type="InterPro" id="IPR003660">
    <property type="entry name" value="HAMP_dom"/>
</dbReference>
<evidence type="ECO:0000313" key="18">
    <source>
        <dbReference type="Proteomes" id="UP001442364"/>
    </source>
</evidence>
<evidence type="ECO:0000256" key="6">
    <source>
        <dbReference type="ARBA" id="ARBA00022679"/>
    </source>
</evidence>
<dbReference type="Proteomes" id="UP001442364">
    <property type="component" value="Unassembled WGS sequence"/>
</dbReference>
<dbReference type="SMART" id="SM00388">
    <property type="entry name" value="HisKA"/>
    <property type="match status" value="1"/>
</dbReference>
<evidence type="ECO:0000256" key="12">
    <source>
        <dbReference type="ARBA" id="ARBA00023012"/>
    </source>
</evidence>
<evidence type="ECO:0000259" key="16">
    <source>
        <dbReference type="PROSITE" id="PS50885"/>
    </source>
</evidence>
<dbReference type="SUPFAM" id="SSF158472">
    <property type="entry name" value="HAMP domain-like"/>
    <property type="match status" value="1"/>
</dbReference>
<dbReference type="Gene3D" id="1.10.287.130">
    <property type="match status" value="1"/>
</dbReference>